<dbReference type="InterPro" id="IPR004045">
    <property type="entry name" value="Glutathione_S-Trfase_N"/>
</dbReference>
<proteinExistence type="predicted"/>
<dbReference type="Gene3D" id="1.20.1050.10">
    <property type="match status" value="1"/>
</dbReference>
<dbReference type="CDD" id="cd00570">
    <property type="entry name" value="GST_N_family"/>
    <property type="match status" value="1"/>
</dbReference>
<comment type="caution">
    <text evidence="2">The sequence shown here is derived from an EMBL/GenBank/DDBJ whole genome shotgun (WGS) entry which is preliminary data.</text>
</comment>
<evidence type="ECO:0000313" key="2">
    <source>
        <dbReference type="EMBL" id="KAJ8601345.1"/>
    </source>
</evidence>
<sequence>MTKKAVRRSWGDLSRIAGKPTRRYYEQNPRLFGHDKPQVVLWRDNSAWCPYCLKLWLLLEVMELPYEMKTIPLQRYLKPGESKPREYTDMVPSGVVPALQLRDGETFGAPIERVHSIFELLREHPGFPEGDPRLYEMVCRPGGVRDKFEVARRAYEACAGAPDSSWRRPDYFESTGLLDACAALDDVLAISGGPFVCGREFTAADCQLVPLLERAEAVAPYFFGGPDRVFPGTTFDGARRLLDEARRTTVFKHHASDSTTLARTNLRYATRFFRPLDAEYARIVDANPDWKRDATRDHKREAAARLCANYKAVAKFASRCAQVDVEDDVVQHVLRITATALLLGDDAAADAARDMCSAVGPAPARAAAASLLELSLNVGVPRDMDLGPANALRAYSRFVADLLLVQLRGGGGGGDS</sequence>
<dbReference type="SUPFAM" id="SSF47616">
    <property type="entry name" value="GST C-terminal domain-like"/>
    <property type="match status" value="1"/>
</dbReference>
<dbReference type="Pfam" id="PF13409">
    <property type="entry name" value="GST_N_2"/>
    <property type="match status" value="1"/>
</dbReference>
<organism evidence="2 3">
    <name type="scientific">Chrysophaeum taylorii</name>
    <dbReference type="NCBI Taxonomy" id="2483200"/>
    <lineage>
        <taxon>Eukaryota</taxon>
        <taxon>Sar</taxon>
        <taxon>Stramenopiles</taxon>
        <taxon>Ochrophyta</taxon>
        <taxon>Pelagophyceae</taxon>
        <taxon>Pelagomonadales</taxon>
        <taxon>Pelagomonadaceae</taxon>
        <taxon>Chrysophaeum</taxon>
    </lineage>
</organism>
<dbReference type="Gene3D" id="3.40.30.10">
    <property type="entry name" value="Glutaredoxin"/>
    <property type="match status" value="1"/>
</dbReference>
<gene>
    <name evidence="2" type="ORF">CTAYLR_009371</name>
</gene>
<dbReference type="InterPro" id="IPR036249">
    <property type="entry name" value="Thioredoxin-like_sf"/>
</dbReference>
<dbReference type="Pfam" id="PF13410">
    <property type="entry name" value="GST_C_2"/>
    <property type="match status" value="1"/>
</dbReference>
<dbReference type="InterPro" id="IPR050983">
    <property type="entry name" value="GST_Omega/HSP26"/>
</dbReference>
<dbReference type="EMBL" id="JAQMWT010000436">
    <property type="protein sequence ID" value="KAJ8601345.1"/>
    <property type="molecule type" value="Genomic_DNA"/>
</dbReference>
<evidence type="ECO:0000259" key="1">
    <source>
        <dbReference type="Pfam" id="PF13409"/>
    </source>
</evidence>
<dbReference type="SUPFAM" id="SSF52833">
    <property type="entry name" value="Thioredoxin-like"/>
    <property type="match status" value="1"/>
</dbReference>
<dbReference type="InterPro" id="IPR036282">
    <property type="entry name" value="Glutathione-S-Trfase_C_sf"/>
</dbReference>
<reference evidence="2" key="1">
    <citation type="submission" date="2023-01" db="EMBL/GenBank/DDBJ databases">
        <title>Metagenome sequencing of chrysophaentin producing Chrysophaeum taylorii.</title>
        <authorList>
            <person name="Davison J."/>
            <person name="Bewley C."/>
        </authorList>
    </citation>
    <scope>NUCLEOTIDE SEQUENCE</scope>
    <source>
        <strain evidence="2">NIES-1699</strain>
    </source>
</reference>
<evidence type="ECO:0000313" key="3">
    <source>
        <dbReference type="Proteomes" id="UP001230188"/>
    </source>
</evidence>
<dbReference type="Proteomes" id="UP001230188">
    <property type="component" value="Unassembled WGS sequence"/>
</dbReference>
<dbReference type="PANTHER" id="PTHR43968">
    <property type="match status" value="1"/>
</dbReference>
<name>A0AAD7UBR1_9STRA</name>
<dbReference type="GO" id="GO:0005737">
    <property type="term" value="C:cytoplasm"/>
    <property type="evidence" value="ECO:0007669"/>
    <property type="project" value="TreeGrafter"/>
</dbReference>
<protein>
    <recommendedName>
        <fullName evidence="1">GST N-terminal domain-containing protein</fullName>
    </recommendedName>
</protein>
<accession>A0AAD7UBR1</accession>
<dbReference type="AlphaFoldDB" id="A0AAD7UBR1"/>
<feature type="domain" description="GST N-terminal" evidence="1">
    <location>
        <begin position="48"/>
        <end position="106"/>
    </location>
</feature>
<keyword evidence="3" id="KW-1185">Reference proteome</keyword>
<dbReference type="PANTHER" id="PTHR43968:SF14">
    <property type="entry name" value="GLUTATHIONE S-TRANSFERASE"/>
    <property type="match status" value="1"/>
</dbReference>